<dbReference type="EMBL" id="UGKQ01000007">
    <property type="protein sequence ID" value="STS79433.1"/>
    <property type="molecule type" value="Genomic_DNA"/>
</dbReference>
<evidence type="ECO:0000313" key="2">
    <source>
        <dbReference type="Proteomes" id="UP000254938"/>
    </source>
</evidence>
<name>A0A377TIC2_KLEPN</name>
<protein>
    <submittedName>
        <fullName evidence="1">Uncharacterized protein</fullName>
    </submittedName>
</protein>
<proteinExistence type="predicted"/>
<dbReference type="AntiFam" id="ANF00159">
    <property type="entry name" value="Shadow ORF (opposite uvrA)"/>
</dbReference>
<gene>
    <name evidence="1" type="ORF">NCTC9140_01112</name>
</gene>
<dbReference type="Proteomes" id="UP000254938">
    <property type="component" value="Unassembled WGS sequence"/>
</dbReference>
<sequence length="144" mass="15933">MFQPLDIAIRRWFGDGRAVELALGNREQGIVDQRGFTRAGDAGDAGKQAHWQGERYILQVVAARAGQFEDFLRVGGHALLRHFNFAFTAHELAGQGFRDRHNGLQRPFRYYLAAVNASAGTDIDHMVGGANGVFVVLNDDHRVA</sequence>
<organism evidence="1 2">
    <name type="scientific">Klebsiella pneumoniae</name>
    <dbReference type="NCBI Taxonomy" id="573"/>
    <lineage>
        <taxon>Bacteria</taxon>
        <taxon>Pseudomonadati</taxon>
        <taxon>Pseudomonadota</taxon>
        <taxon>Gammaproteobacteria</taxon>
        <taxon>Enterobacterales</taxon>
        <taxon>Enterobacteriaceae</taxon>
        <taxon>Klebsiella/Raoultella group</taxon>
        <taxon>Klebsiella</taxon>
        <taxon>Klebsiella pneumoniae complex</taxon>
    </lineage>
</organism>
<dbReference type="AlphaFoldDB" id="A0A377TIC2"/>
<reference evidence="1 2" key="1">
    <citation type="submission" date="2018-06" db="EMBL/GenBank/DDBJ databases">
        <authorList>
            <consortium name="Pathogen Informatics"/>
            <person name="Doyle S."/>
        </authorList>
    </citation>
    <scope>NUCLEOTIDE SEQUENCE [LARGE SCALE GENOMIC DNA]</scope>
    <source>
        <strain evidence="1 2">NCTC9140</strain>
    </source>
</reference>
<evidence type="ECO:0000313" key="1">
    <source>
        <dbReference type="EMBL" id="STS79433.1"/>
    </source>
</evidence>
<accession>A0A377TIC2</accession>